<sequence length="391" mass="42841">MFLTRRSLIKMGLAGVLAPQASPGLATEEKSGSFEKWRRDFEAGVPARMKAAKVVGASFAITSASKAVRYAASFGFADLQNQRKMTVQTPMHLASVSKLFTASALVQLFERRGYDLHDDINEFIDFPVRNPNHPRLAITPHHLITHTSSISDEGHGDFSGEGDPIQSLSSFLRDYLVKGGGAYYPDTSFLKSGPGAKWDYSNVGAALAGYVVEAVSKQSFSSYVEENILSPLRITNAHWYLKEFAADALAKPYRFENDAYVELPQDGYPDVPAGMLRCSVSDLATSLHAMLEQRQVRNAILSPNAVREMLRRQVGRKIYPYQGLGWTDEETKKRKVVGHTGTDNGASNMVALTDDHSQAVAVLMNIDGTEETSAFRSSIIEDLLIGAKLAG</sequence>
<protein>
    <submittedName>
        <fullName evidence="2">Serine hydrolase</fullName>
    </submittedName>
</protein>
<dbReference type="SUPFAM" id="SSF56601">
    <property type="entry name" value="beta-lactamase/transpeptidase-like"/>
    <property type="match status" value="1"/>
</dbReference>
<organism evidence="2 3">
    <name type="scientific">Massilia mucilaginosa</name>
    <dbReference type="NCBI Taxonomy" id="2609282"/>
    <lineage>
        <taxon>Bacteria</taxon>
        <taxon>Pseudomonadati</taxon>
        <taxon>Pseudomonadota</taxon>
        <taxon>Betaproteobacteria</taxon>
        <taxon>Burkholderiales</taxon>
        <taxon>Oxalobacteraceae</taxon>
        <taxon>Telluria group</taxon>
        <taxon>Massilia</taxon>
    </lineage>
</organism>
<evidence type="ECO:0000259" key="1">
    <source>
        <dbReference type="Pfam" id="PF00144"/>
    </source>
</evidence>
<dbReference type="PANTHER" id="PTHR46825:SF9">
    <property type="entry name" value="BETA-LACTAMASE-RELATED DOMAIN-CONTAINING PROTEIN"/>
    <property type="match status" value="1"/>
</dbReference>
<keyword evidence="3" id="KW-1185">Reference proteome</keyword>
<dbReference type="InterPro" id="IPR050491">
    <property type="entry name" value="AmpC-like"/>
</dbReference>
<dbReference type="Proteomes" id="UP000609726">
    <property type="component" value="Unassembled WGS sequence"/>
</dbReference>
<dbReference type="Pfam" id="PF00144">
    <property type="entry name" value="Beta-lactamase"/>
    <property type="match status" value="1"/>
</dbReference>
<keyword evidence="2" id="KW-0378">Hydrolase</keyword>
<reference evidence="2 3" key="1">
    <citation type="submission" date="2019-10" db="EMBL/GenBank/DDBJ databases">
        <title>Taxonomy of Antarctic Massilia spp.: description of Massilia rubra sp. nov., Massilia aquatica sp. nov., Massilia mucilaginosa sp. nov., Massilia frigida sp. nov. isolated from streams, lakes and regoliths.</title>
        <authorList>
            <person name="Holochova P."/>
            <person name="Sedlacek I."/>
            <person name="Kralova S."/>
            <person name="Maslanova I."/>
            <person name="Busse H.-J."/>
            <person name="Stankova E."/>
            <person name="Vrbovska V."/>
            <person name="Kovarovic V."/>
            <person name="Bartak M."/>
            <person name="Svec P."/>
            <person name="Pantucek R."/>
        </authorList>
    </citation>
    <scope>NUCLEOTIDE SEQUENCE [LARGE SCALE GENOMIC DNA]</scope>
    <source>
        <strain evidence="2 3">CCM 8733</strain>
    </source>
</reference>
<dbReference type="EMBL" id="WHJH01000085">
    <property type="protein sequence ID" value="NHZ93689.1"/>
    <property type="molecule type" value="Genomic_DNA"/>
</dbReference>
<evidence type="ECO:0000313" key="2">
    <source>
        <dbReference type="EMBL" id="NHZ93689.1"/>
    </source>
</evidence>
<dbReference type="RefSeq" id="WP_166882374.1">
    <property type="nucleotide sequence ID" value="NZ_WHJH01000085.1"/>
</dbReference>
<proteinExistence type="predicted"/>
<gene>
    <name evidence="2" type="ORF">F2P45_32525</name>
</gene>
<dbReference type="GO" id="GO:0016787">
    <property type="term" value="F:hydrolase activity"/>
    <property type="evidence" value="ECO:0007669"/>
    <property type="project" value="UniProtKB-KW"/>
</dbReference>
<name>A0ABX0P3M7_9BURK</name>
<comment type="caution">
    <text evidence="2">The sequence shown here is derived from an EMBL/GenBank/DDBJ whole genome shotgun (WGS) entry which is preliminary data.</text>
</comment>
<dbReference type="InterPro" id="IPR001466">
    <property type="entry name" value="Beta-lactam-related"/>
</dbReference>
<dbReference type="Gene3D" id="3.40.710.10">
    <property type="entry name" value="DD-peptidase/beta-lactamase superfamily"/>
    <property type="match status" value="1"/>
</dbReference>
<dbReference type="PANTHER" id="PTHR46825">
    <property type="entry name" value="D-ALANYL-D-ALANINE-CARBOXYPEPTIDASE/ENDOPEPTIDASE AMPH"/>
    <property type="match status" value="1"/>
</dbReference>
<evidence type="ECO:0000313" key="3">
    <source>
        <dbReference type="Proteomes" id="UP000609726"/>
    </source>
</evidence>
<accession>A0ABX0P3M7</accession>
<dbReference type="InterPro" id="IPR012338">
    <property type="entry name" value="Beta-lactam/transpept-like"/>
</dbReference>
<feature type="domain" description="Beta-lactamase-related" evidence="1">
    <location>
        <begin position="46"/>
        <end position="373"/>
    </location>
</feature>